<evidence type="ECO:0008006" key="3">
    <source>
        <dbReference type="Google" id="ProtNLM"/>
    </source>
</evidence>
<dbReference type="Proteomes" id="UP000789719">
    <property type="component" value="Unassembled WGS sequence"/>
</dbReference>
<dbReference type="RefSeq" id="WP_230099269.1">
    <property type="nucleotide sequence ID" value="NZ_CAKKNT010000029.1"/>
</dbReference>
<sequence length="204" mass="23367">MTDAMIQLSALVKATRSDALLDVFLTVYNDAYQTNKAKTCVEAKALAGLARQLLRLPNFGIAKQSGYILNFPFTFEVREEFDVLRFSKDTVLNIELKSQFPRKSSVIAQLRRHKAILDVLGKQTILCSFIRQENKLYLLKNDDLIQITFRQLSNLITEDYLLENELVTMSTPAKIRAAAQHATKVAAQQRKLVRRPRLKFSFKE</sequence>
<proteinExistence type="predicted"/>
<dbReference type="EMBL" id="CAKKNT010000029">
    <property type="protein sequence ID" value="CAH0419226.1"/>
    <property type="molecule type" value="Genomic_DNA"/>
</dbReference>
<evidence type="ECO:0000313" key="1">
    <source>
        <dbReference type="EMBL" id="CAH0419226.1"/>
    </source>
</evidence>
<keyword evidence="2" id="KW-1185">Reference proteome</keyword>
<comment type="caution">
    <text evidence="1">The sequence shown here is derived from an EMBL/GenBank/DDBJ whole genome shotgun (WGS) entry which is preliminary data.</text>
</comment>
<evidence type="ECO:0000313" key="2">
    <source>
        <dbReference type="Proteomes" id="UP000789719"/>
    </source>
</evidence>
<name>A0ABN8BSN0_9LACO</name>
<reference evidence="1 2" key="1">
    <citation type="submission" date="2021-11" db="EMBL/GenBank/DDBJ databases">
        <authorList>
            <person name="Depoorter E."/>
        </authorList>
    </citation>
    <scope>NUCLEOTIDE SEQUENCE [LARGE SCALE GENOMIC DNA]</scope>
    <source>
        <strain evidence="1 2">LMG 24286</strain>
    </source>
</reference>
<gene>
    <name evidence="1" type="ORF">WGH24286_01673</name>
</gene>
<protein>
    <recommendedName>
        <fullName evidence="3">Endonuclease</fullName>
    </recommendedName>
</protein>
<organism evidence="1 2">
    <name type="scientific">Periweissella ghanensis</name>
    <dbReference type="NCBI Taxonomy" id="467997"/>
    <lineage>
        <taxon>Bacteria</taxon>
        <taxon>Bacillati</taxon>
        <taxon>Bacillota</taxon>
        <taxon>Bacilli</taxon>
        <taxon>Lactobacillales</taxon>
        <taxon>Lactobacillaceae</taxon>
        <taxon>Periweissella</taxon>
    </lineage>
</organism>
<accession>A0ABN8BSN0</accession>